<keyword evidence="5 6" id="KW-0472">Membrane</keyword>
<evidence type="ECO:0000313" key="8">
    <source>
        <dbReference type="EMBL" id="UUX58568.1"/>
    </source>
</evidence>
<organism evidence="8 10">
    <name type="scientific">Glutamicibacter halophytocola</name>
    <dbReference type="NCBI Taxonomy" id="1933880"/>
    <lineage>
        <taxon>Bacteria</taxon>
        <taxon>Bacillati</taxon>
        <taxon>Actinomycetota</taxon>
        <taxon>Actinomycetes</taxon>
        <taxon>Micrococcales</taxon>
        <taxon>Micrococcaceae</taxon>
        <taxon>Glutamicibacter</taxon>
    </lineage>
</organism>
<evidence type="ECO:0000256" key="6">
    <source>
        <dbReference type="SAM" id="Phobius"/>
    </source>
</evidence>
<keyword evidence="9" id="KW-1185">Reference proteome</keyword>
<dbReference type="PANTHER" id="PTHR32196">
    <property type="entry name" value="ABC TRANSPORTER PERMEASE PROTEIN YPHD-RELATED-RELATED"/>
    <property type="match status" value="1"/>
</dbReference>
<feature type="transmembrane region" description="Helical" evidence="6">
    <location>
        <begin position="305"/>
        <end position="324"/>
    </location>
</feature>
<keyword evidence="4 6" id="KW-1133">Transmembrane helix</keyword>
<gene>
    <name evidence="7" type="ORF">FQA45_09055</name>
    <name evidence="8" type="ORF">NUH22_14900</name>
</gene>
<feature type="transmembrane region" description="Helical" evidence="6">
    <location>
        <begin position="97"/>
        <end position="118"/>
    </location>
</feature>
<comment type="subcellular location">
    <subcellularLocation>
        <location evidence="1">Cell membrane</location>
        <topology evidence="1">Multi-pass membrane protein</topology>
    </subcellularLocation>
</comment>
<feature type="transmembrane region" description="Helical" evidence="6">
    <location>
        <begin position="168"/>
        <end position="190"/>
    </location>
</feature>
<feature type="transmembrane region" description="Helical" evidence="6">
    <location>
        <begin position="72"/>
        <end position="91"/>
    </location>
</feature>
<dbReference type="GO" id="GO:0005886">
    <property type="term" value="C:plasma membrane"/>
    <property type="evidence" value="ECO:0007669"/>
    <property type="project" value="UniProtKB-SubCell"/>
</dbReference>
<evidence type="ECO:0000256" key="3">
    <source>
        <dbReference type="ARBA" id="ARBA00022692"/>
    </source>
</evidence>
<dbReference type="Proteomes" id="UP000320717">
    <property type="component" value="Chromosome"/>
</dbReference>
<feature type="transmembrane region" description="Helical" evidence="6">
    <location>
        <begin position="252"/>
        <end position="272"/>
    </location>
</feature>
<dbReference type="CDD" id="cd06579">
    <property type="entry name" value="TM_PBP1_transp_AraH_like"/>
    <property type="match status" value="1"/>
</dbReference>
<evidence type="ECO:0000313" key="10">
    <source>
        <dbReference type="Proteomes" id="UP001060018"/>
    </source>
</evidence>
<dbReference type="InterPro" id="IPR001851">
    <property type="entry name" value="ABC_transp_permease"/>
</dbReference>
<evidence type="ECO:0000256" key="5">
    <source>
        <dbReference type="ARBA" id="ARBA00023136"/>
    </source>
</evidence>
<dbReference type="PANTHER" id="PTHR32196:SF19">
    <property type="entry name" value="GALACTOFURANOSE TRANSPORTER PERMEASE PROTEIN YTFT"/>
    <property type="match status" value="1"/>
</dbReference>
<sequence>MIRIFKHRLFWPLAALAALLLACSIRRPGILGITVLDGHLFGAPIDILRNSAPLLLVALGMTLVIATRGIDLSVGATVAIAGAVALTFIASSEHPGSLGTALGAIVVALGLCFVLGCFNGMLVANFGIQPIIATLILMTAGRGIAMLITNGQITTVASAPFGTLASGFLLGLPVAAIIAYGVYIVVALLVRRTALGMLLESVGINPEASRLAGVKSKTLVFTVYVLCAMLSGLAGLIFAANTMAADANNAGLFIELDAILAVVIGGTSLAGGKFNLSGTLIGVLIITTLSLTVTVLGVSPLVTSLFKAIVVIAVTLMMSTRLRAMLAGLRERRRFQEVNA</sequence>
<protein>
    <submittedName>
        <fullName evidence="8">ABC transporter permease</fullName>
    </submittedName>
</protein>
<dbReference type="EMBL" id="CP102487">
    <property type="protein sequence ID" value="UUX58568.1"/>
    <property type="molecule type" value="Genomic_DNA"/>
</dbReference>
<keyword evidence="2" id="KW-1003">Cell membrane</keyword>
<reference evidence="8" key="2">
    <citation type="journal article" date="2022" name="Pest Manag. Sci.">
        <title>Glutamicibacter halophytocola-mediated host fitness of potato tuber moth on Solanaceae crops.</title>
        <authorList>
            <person name="Wang W."/>
            <person name="Xiao G."/>
            <person name="Du G."/>
            <person name="Chang L."/>
            <person name="Yang Y."/>
            <person name="Ye J."/>
            <person name="Chen B."/>
        </authorList>
    </citation>
    <scope>NUCLEOTIDE SEQUENCE</scope>
    <source>
        <strain evidence="8">S2</strain>
    </source>
</reference>
<feature type="transmembrane region" description="Helical" evidence="6">
    <location>
        <begin position="279"/>
        <end position="299"/>
    </location>
</feature>
<dbReference type="GO" id="GO:0022857">
    <property type="term" value="F:transmembrane transporter activity"/>
    <property type="evidence" value="ECO:0007669"/>
    <property type="project" value="InterPro"/>
</dbReference>
<dbReference type="Pfam" id="PF02653">
    <property type="entry name" value="BPD_transp_2"/>
    <property type="match status" value="1"/>
</dbReference>
<evidence type="ECO:0000256" key="4">
    <source>
        <dbReference type="ARBA" id="ARBA00022989"/>
    </source>
</evidence>
<feature type="transmembrane region" description="Helical" evidence="6">
    <location>
        <begin position="130"/>
        <end position="148"/>
    </location>
</feature>
<dbReference type="PROSITE" id="PS51257">
    <property type="entry name" value="PROKAR_LIPOPROTEIN"/>
    <property type="match status" value="1"/>
</dbReference>
<evidence type="ECO:0000256" key="2">
    <source>
        <dbReference type="ARBA" id="ARBA00022475"/>
    </source>
</evidence>
<dbReference type="RefSeq" id="WP_146276492.1">
    <property type="nucleotide sequence ID" value="NZ_CP042260.1"/>
</dbReference>
<dbReference type="EMBL" id="CP042260">
    <property type="protein sequence ID" value="QDY66463.1"/>
    <property type="molecule type" value="Genomic_DNA"/>
</dbReference>
<proteinExistence type="predicted"/>
<feature type="transmembrane region" description="Helical" evidence="6">
    <location>
        <begin position="48"/>
        <end position="65"/>
    </location>
</feature>
<reference evidence="7 9" key="1">
    <citation type="submission" date="2019-07" db="EMBL/GenBank/DDBJ databases">
        <title>Complete Genome Sequence of drought tolerant Plant Growth-Promoting Rhizobacterium Glutamicibacter halophytocola DR408.</title>
        <authorList>
            <person name="Nishu S.D."/>
            <person name="Lee T.K."/>
        </authorList>
    </citation>
    <scope>NUCLEOTIDE SEQUENCE [LARGE SCALE GENOMIC DNA]</scope>
    <source>
        <strain evidence="7 9">DR408</strain>
    </source>
</reference>
<evidence type="ECO:0000256" key="1">
    <source>
        <dbReference type="ARBA" id="ARBA00004651"/>
    </source>
</evidence>
<feature type="transmembrane region" description="Helical" evidence="6">
    <location>
        <begin position="219"/>
        <end position="240"/>
    </location>
</feature>
<keyword evidence="3 6" id="KW-0812">Transmembrane</keyword>
<evidence type="ECO:0000313" key="9">
    <source>
        <dbReference type="Proteomes" id="UP000320717"/>
    </source>
</evidence>
<dbReference type="Proteomes" id="UP001060018">
    <property type="component" value="Chromosome"/>
</dbReference>
<name>A0A5B8ILZ5_9MICC</name>
<dbReference type="OrthoDB" id="9808136at2"/>
<accession>A0A5B8ILZ5</accession>
<evidence type="ECO:0000313" key="7">
    <source>
        <dbReference type="EMBL" id="QDY66463.1"/>
    </source>
</evidence>
<dbReference type="AlphaFoldDB" id="A0A5B8ILZ5"/>